<dbReference type="eggNOG" id="COG2303">
    <property type="taxonomic scope" value="Bacteria"/>
</dbReference>
<dbReference type="Proteomes" id="UP000004030">
    <property type="component" value="Unassembled WGS sequence"/>
</dbReference>
<dbReference type="PROSITE" id="PS00624">
    <property type="entry name" value="GMC_OXRED_2"/>
    <property type="match status" value="1"/>
</dbReference>
<dbReference type="Pfam" id="PF05199">
    <property type="entry name" value="GMC_oxred_C"/>
    <property type="match status" value="1"/>
</dbReference>
<dbReference type="PANTHER" id="PTHR11552:SF147">
    <property type="entry name" value="CHOLINE DEHYDROGENASE, MITOCHONDRIAL"/>
    <property type="match status" value="1"/>
</dbReference>
<dbReference type="InterPro" id="IPR012132">
    <property type="entry name" value="GMC_OxRdtase"/>
</dbReference>
<evidence type="ECO:0000256" key="2">
    <source>
        <dbReference type="ARBA" id="ARBA00010790"/>
    </source>
</evidence>
<name>G6EGK3_9SPHN</name>
<dbReference type="AlphaFoldDB" id="G6EGK3"/>
<dbReference type="PATRIC" id="fig|1088721.3.peg.3386"/>
<evidence type="ECO:0000256" key="3">
    <source>
        <dbReference type="ARBA" id="ARBA00022630"/>
    </source>
</evidence>
<dbReference type="InterPro" id="IPR036188">
    <property type="entry name" value="FAD/NAD-bd_sf"/>
</dbReference>
<dbReference type="InterPro" id="IPR000172">
    <property type="entry name" value="GMC_OxRdtase_N"/>
</dbReference>
<evidence type="ECO:0000256" key="4">
    <source>
        <dbReference type="ARBA" id="ARBA00022827"/>
    </source>
</evidence>
<dbReference type="Gene3D" id="3.50.50.60">
    <property type="entry name" value="FAD/NAD(P)-binding domain"/>
    <property type="match status" value="1"/>
</dbReference>
<comment type="similarity">
    <text evidence="2">Belongs to the GMC oxidoreductase family.</text>
</comment>
<evidence type="ECO:0000259" key="5">
    <source>
        <dbReference type="PROSITE" id="PS00624"/>
    </source>
</evidence>
<sequence>MRISQHPGRNPLDEALIESGVTVGLKRREDVNQPDQEGIGYMMRTIRDGKRESSATAFLDPVRNRPNLTVVTETLVERILFEGTRAVGVACRKKGRRVEYRAVSEVILSAGAVQSPQLLQLSGIGPVNTLKALGIDVLVESPGVGQNLRDHWAAMIQYRVDGRYSDNREYSGLRLIRNALQYLMFKRGVMAESPHEVTAYVRSRPELDRPDVQLFAGPFSLTRADEAGKFDFDKLDGMQVCAYQMRPETQGSIEIESTDAAVQPVIRPRYLGTDLDQSTAVSMVRYVRELFRQPALQQYVSDETLPGSEAQSDADILDSVRRTGTCLYHAIGTCKMGTDPLSVVDSNLKVRGVSGLRVVDGSVMPTLVSGFTNGPVMAMAWRAAELIQS</sequence>
<dbReference type="GO" id="GO:0050660">
    <property type="term" value="F:flavin adenine dinucleotide binding"/>
    <property type="evidence" value="ECO:0007669"/>
    <property type="project" value="InterPro"/>
</dbReference>
<dbReference type="EMBL" id="AGFM01000055">
    <property type="protein sequence ID" value="EHJ59550.1"/>
    <property type="molecule type" value="Genomic_DNA"/>
</dbReference>
<dbReference type="GO" id="GO:0016614">
    <property type="term" value="F:oxidoreductase activity, acting on CH-OH group of donors"/>
    <property type="evidence" value="ECO:0007669"/>
    <property type="project" value="InterPro"/>
</dbReference>
<evidence type="ECO:0000256" key="1">
    <source>
        <dbReference type="ARBA" id="ARBA00001974"/>
    </source>
</evidence>
<keyword evidence="4" id="KW-0274">FAD</keyword>
<evidence type="ECO:0000313" key="6">
    <source>
        <dbReference type="EMBL" id="EHJ59550.1"/>
    </source>
</evidence>
<proteinExistence type="inferred from homology"/>
<dbReference type="PANTHER" id="PTHR11552">
    <property type="entry name" value="GLUCOSE-METHANOL-CHOLINE GMC OXIDOREDUCTASE"/>
    <property type="match status" value="1"/>
</dbReference>
<dbReference type="RefSeq" id="WP_007014341.1">
    <property type="nucleotide sequence ID" value="NZ_AGFM01000055.1"/>
</dbReference>
<dbReference type="Gene3D" id="3.30.560.10">
    <property type="entry name" value="Glucose Oxidase, domain 3"/>
    <property type="match status" value="1"/>
</dbReference>
<keyword evidence="7" id="KW-1185">Reference proteome</keyword>
<protein>
    <submittedName>
        <fullName evidence="6">Glucose-methanol-choline oxidoreductase</fullName>
    </submittedName>
</protein>
<keyword evidence="3" id="KW-0285">Flavoprotein</keyword>
<organism evidence="6 7">
    <name type="scientific">Novosphingobium pentaromativorans US6-1</name>
    <dbReference type="NCBI Taxonomy" id="1088721"/>
    <lineage>
        <taxon>Bacteria</taxon>
        <taxon>Pseudomonadati</taxon>
        <taxon>Pseudomonadota</taxon>
        <taxon>Alphaproteobacteria</taxon>
        <taxon>Sphingomonadales</taxon>
        <taxon>Sphingomonadaceae</taxon>
        <taxon>Novosphingobium</taxon>
    </lineage>
</organism>
<dbReference type="InterPro" id="IPR007867">
    <property type="entry name" value="GMC_OxRtase_C"/>
</dbReference>
<gene>
    <name evidence="6" type="ORF">NSU_3433</name>
</gene>
<feature type="domain" description="Glucose-methanol-choline oxidoreductase N-terminal" evidence="5">
    <location>
        <begin position="111"/>
        <end position="125"/>
    </location>
</feature>
<accession>G6EGK3</accession>
<comment type="caution">
    <text evidence="6">The sequence shown here is derived from an EMBL/GenBank/DDBJ whole genome shotgun (WGS) entry which is preliminary data.</text>
</comment>
<dbReference type="SUPFAM" id="SSF54373">
    <property type="entry name" value="FAD-linked reductases, C-terminal domain"/>
    <property type="match status" value="1"/>
</dbReference>
<evidence type="ECO:0000313" key="7">
    <source>
        <dbReference type="Proteomes" id="UP000004030"/>
    </source>
</evidence>
<reference evidence="6 7" key="1">
    <citation type="journal article" date="2012" name="J. Bacteriol.">
        <title>Genome sequence of benzo(a)pyrene-degrading bacterium Novosphingobium pentaromativorans US6-1.</title>
        <authorList>
            <person name="Luo Y.R."/>
            <person name="Kang S.G."/>
            <person name="Kim S.J."/>
            <person name="Kim M.R."/>
            <person name="Li N."/>
            <person name="Lee J.H."/>
            <person name="Kwon K.K."/>
        </authorList>
    </citation>
    <scope>NUCLEOTIDE SEQUENCE [LARGE SCALE GENOMIC DNA]</scope>
    <source>
        <strain evidence="6 7">US6-1</strain>
    </source>
</reference>
<dbReference type="SUPFAM" id="SSF51905">
    <property type="entry name" value="FAD/NAD(P)-binding domain"/>
    <property type="match status" value="1"/>
</dbReference>
<comment type="cofactor">
    <cofactor evidence="1">
        <name>FAD</name>
        <dbReference type="ChEBI" id="CHEBI:57692"/>
    </cofactor>
</comment>
<dbReference type="Pfam" id="PF00732">
    <property type="entry name" value="GMC_oxred_N"/>
    <property type="match status" value="1"/>
</dbReference>